<dbReference type="AlphaFoldDB" id="A0A077ZCV4"/>
<organism evidence="1 2">
    <name type="scientific">Trichuris trichiura</name>
    <name type="common">Whipworm</name>
    <name type="synonym">Trichocephalus trichiurus</name>
    <dbReference type="NCBI Taxonomy" id="36087"/>
    <lineage>
        <taxon>Eukaryota</taxon>
        <taxon>Metazoa</taxon>
        <taxon>Ecdysozoa</taxon>
        <taxon>Nematoda</taxon>
        <taxon>Enoplea</taxon>
        <taxon>Dorylaimia</taxon>
        <taxon>Trichinellida</taxon>
        <taxon>Trichuridae</taxon>
        <taxon>Trichuris</taxon>
    </lineage>
</organism>
<dbReference type="OrthoDB" id="5916088at2759"/>
<reference evidence="1" key="1">
    <citation type="submission" date="2014-01" db="EMBL/GenBank/DDBJ databases">
        <authorList>
            <person name="Aslett M."/>
        </authorList>
    </citation>
    <scope>NUCLEOTIDE SEQUENCE</scope>
</reference>
<protein>
    <submittedName>
        <fullName evidence="1">Uncharacterized protein</fullName>
    </submittedName>
</protein>
<evidence type="ECO:0000313" key="2">
    <source>
        <dbReference type="Proteomes" id="UP000030665"/>
    </source>
</evidence>
<name>A0A077ZCV4_TRITR</name>
<reference evidence="1" key="2">
    <citation type="submission" date="2014-03" db="EMBL/GenBank/DDBJ databases">
        <title>The whipworm genome and dual-species transcriptomics of an intimate host-pathogen interaction.</title>
        <authorList>
            <person name="Foth B.J."/>
            <person name="Tsai I.J."/>
            <person name="Reid A.J."/>
            <person name="Bancroft A.J."/>
            <person name="Nichol S."/>
            <person name="Tracey A."/>
            <person name="Holroyd N."/>
            <person name="Cotton J.A."/>
            <person name="Stanley E.J."/>
            <person name="Zarowiecki M."/>
            <person name="Liu J.Z."/>
            <person name="Huckvale T."/>
            <person name="Cooper P.J."/>
            <person name="Grencis R.K."/>
            <person name="Berriman M."/>
        </authorList>
    </citation>
    <scope>NUCLEOTIDE SEQUENCE [LARGE SCALE GENOMIC DNA]</scope>
</reference>
<proteinExistence type="predicted"/>
<evidence type="ECO:0000313" key="1">
    <source>
        <dbReference type="EMBL" id="CDW58187.1"/>
    </source>
</evidence>
<gene>
    <name evidence="1" type="ORF">TTRE_0000649201</name>
</gene>
<accession>A0A077ZCV4</accession>
<keyword evidence="2" id="KW-1185">Reference proteome</keyword>
<sequence>MGSLRGLWLAETSNLHSPVRFGILPDSSCGRYGPSYHPYKWLCHGCLYVLDNLLNSTMPTAKGCEVDKVYRLHWLGYPYEIFSNTTSSTSYDSTFTSKAAPRGFACIGGIYLESLESHVSFDPEFLVSIFASQFSFQTEVDSFQANNDIAKRNLLVTSAFLLLLSFAVLALGKNRVSIAAAPI</sequence>
<dbReference type="EMBL" id="HG806282">
    <property type="protein sequence ID" value="CDW58187.1"/>
    <property type="molecule type" value="Genomic_DNA"/>
</dbReference>
<dbReference type="Proteomes" id="UP000030665">
    <property type="component" value="Unassembled WGS sequence"/>
</dbReference>